<sequence length="143" mass="16760">DWSSEDEQNNADYSDWSSSECEEDIQDPSNDAHDNVSNMWPKTLPRNYSDWRSEDEQEQKASEEEAGPSDWRSEDEQEQKASEEEAGPSDSSSEDEEDIADRSNHIMSLYTPHMVRKIQELPLPPMMKKYLNYNRDMNFEDDE</sequence>
<feature type="compositionally biased region" description="Acidic residues" evidence="1">
    <location>
        <begin position="84"/>
        <end position="99"/>
    </location>
</feature>
<feature type="compositionally biased region" description="Basic and acidic residues" evidence="1">
    <location>
        <begin position="49"/>
        <end position="63"/>
    </location>
</feature>
<accession>N6UNS2</accession>
<name>N6UNS2_DENPD</name>
<feature type="region of interest" description="Disordered" evidence="1">
    <location>
        <begin position="1"/>
        <end position="106"/>
    </location>
</feature>
<proteinExistence type="predicted"/>
<organism evidence="2">
    <name type="scientific">Dendroctonus ponderosae</name>
    <name type="common">Mountain pine beetle</name>
    <dbReference type="NCBI Taxonomy" id="77166"/>
    <lineage>
        <taxon>Eukaryota</taxon>
        <taxon>Metazoa</taxon>
        <taxon>Ecdysozoa</taxon>
        <taxon>Arthropoda</taxon>
        <taxon>Hexapoda</taxon>
        <taxon>Insecta</taxon>
        <taxon>Pterygota</taxon>
        <taxon>Neoptera</taxon>
        <taxon>Endopterygota</taxon>
        <taxon>Coleoptera</taxon>
        <taxon>Polyphaga</taxon>
        <taxon>Cucujiformia</taxon>
        <taxon>Curculionidae</taxon>
        <taxon>Scolytinae</taxon>
        <taxon>Dendroctonus</taxon>
    </lineage>
</organism>
<feature type="non-terminal residue" evidence="2">
    <location>
        <position position="1"/>
    </location>
</feature>
<evidence type="ECO:0000256" key="1">
    <source>
        <dbReference type="SAM" id="MobiDB-lite"/>
    </source>
</evidence>
<feature type="compositionally biased region" description="Polar residues" evidence="1">
    <location>
        <begin position="10"/>
        <end position="19"/>
    </location>
</feature>
<protein>
    <submittedName>
        <fullName evidence="2">Uncharacterized protein</fullName>
    </submittedName>
</protein>
<dbReference type="HOGENOM" id="CLU_1810988_0_0_1"/>
<feature type="compositionally biased region" description="Basic and acidic residues" evidence="1">
    <location>
        <begin position="71"/>
        <end position="83"/>
    </location>
</feature>
<gene>
    <name evidence="2" type="ORF">YQE_03194</name>
</gene>
<evidence type="ECO:0000313" key="2">
    <source>
        <dbReference type="EMBL" id="ENN80382.1"/>
    </source>
</evidence>
<dbReference type="EMBL" id="KB740553">
    <property type="protein sequence ID" value="ENN80382.1"/>
    <property type="molecule type" value="Genomic_DNA"/>
</dbReference>
<dbReference type="AlphaFoldDB" id="N6UNS2"/>
<reference evidence="2" key="1">
    <citation type="journal article" date="2013" name="Genome Biol.">
        <title>Draft genome of the mountain pine beetle, Dendroctonus ponderosae Hopkins, a major forest pest.</title>
        <authorList>
            <person name="Keeling C.I."/>
            <person name="Yuen M.M."/>
            <person name="Liao N.Y."/>
            <person name="Docking T.R."/>
            <person name="Chan S.K."/>
            <person name="Taylor G.A."/>
            <person name="Palmquist D.L."/>
            <person name="Jackman S.D."/>
            <person name="Nguyen A."/>
            <person name="Li M."/>
            <person name="Henderson H."/>
            <person name="Janes J.K."/>
            <person name="Zhao Y."/>
            <person name="Pandoh P."/>
            <person name="Moore R."/>
            <person name="Sperling F.A."/>
            <person name="Huber D.P."/>
            <person name="Birol I."/>
            <person name="Jones S.J."/>
            <person name="Bohlmann J."/>
        </authorList>
    </citation>
    <scope>NUCLEOTIDE SEQUENCE</scope>
</reference>